<dbReference type="InterPro" id="IPR011990">
    <property type="entry name" value="TPR-like_helical_dom_sf"/>
</dbReference>
<dbReference type="Gene3D" id="1.25.40.10">
    <property type="entry name" value="Tetratricopeptide repeat domain"/>
    <property type="match status" value="2"/>
</dbReference>
<name>A0A9P6EJR7_9AGAR</name>
<dbReference type="PANTHER" id="PTHR10098">
    <property type="entry name" value="RAPSYN-RELATED"/>
    <property type="match status" value="1"/>
</dbReference>
<keyword evidence="3" id="KW-1185">Reference proteome</keyword>
<dbReference type="InterPro" id="IPR024983">
    <property type="entry name" value="CHAT_dom"/>
</dbReference>
<dbReference type="EMBL" id="MU157842">
    <property type="protein sequence ID" value="KAF9530112.1"/>
    <property type="molecule type" value="Genomic_DNA"/>
</dbReference>
<gene>
    <name evidence="2" type="ORF">CPB83DRAFT_763959</name>
</gene>
<reference evidence="2" key="1">
    <citation type="submission" date="2020-11" db="EMBL/GenBank/DDBJ databases">
        <authorList>
            <consortium name="DOE Joint Genome Institute"/>
            <person name="Ahrendt S."/>
            <person name="Riley R."/>
            <person name="Andreopoulos W."/>
            <person name="Labutti K."/>
            <person name="Pangilinan J."/>
            <person name="Ruiz-Duenas F.J."/>
            <person name="Barrasa J.M."/>
            <person name="Sanchez-Garcia M."/>
            <person name="Camarero S."/>
            <person name="Miyauchi S."/>
            <person name="Serrano A."/>
            <person name="Linde D."/>
            <person name="Babiker R."/>
            <person name="Drula E."/>
            <person name="Ayuso-Fernandez I."/>
            <person name="Pacheco R."/>
            <person name="Padilla G."/>
            <person name="Ferreira P."/>
            <person name="Barriuso J."/>
            <person name="Kellner H."/>
            <person name="Castanera R."/>
            <person name="Alfaro M."/>
            <person name="Ramirez L."/>
            <person name="Pisabarro A.G."/>
            <person name="Kuo A."/>
            <person name="Tritt A."/>
            <person name="Lipzen A."/>
            <person name="He G."/>
            <person name="Yan M."/>
            <person name="Ng V."/>
            <person name="Cullen D."/>
            <person name="Martin F."/>
            <person name="Rosso M.-N."/>
            <person name="Henrissat B."/>
            <person name="Hibbett D."/>
            <person name="Martinez A.T."/>
            <person name="Grigoriev I.V."/>
        </authorList>
    </citation>
    <scope>NUCLEOTIDE SEQUENCE</scope>
    <source>
        <strain evidence="2">CBS 506.95</strain>
    </source>
</reference>
<dbReference type="SUPFAM" id="SSF81901">
    <property type="entry name" value="HCP-like"/>
    <property type="match status" value="1"/>
</dbReference>
<organism evidence="2 3">
    <name type="scientific">Crepidotus variabilis</name>
    <dbReference type="NCBI Taxonomy" id="179855"/>
    <lineage>
        <taxon>Eukaryota</taxon>
        <taxon>Fungi</taxon>
        <taxon>Dikarya</taxon>
        <taxon>Basidiomycota</taxon>
        <taxon>Agaricomycotina</taxon>
        <taxon>Agaricomycetes</taxon>
        <taxon>Agaricomycetidae</taxon>
        <taxon>Agaricales</taxon>
        <taxon>Agaricineae</taxon>
        <taxon>Crepidotaceae</taxon>
        <taxon>Crepidotus</taxon>
    </lineage>
</organism>
<dbReference type="Proteomes" id="UP000807306">
    <property type="component" value="Unassembled WGS sequence"/>
</dbReference>
<evidence type="ECO:0000313" key="3">
    <source>
        <dbReference type="Proteomes" id="UP000807306"/>
    </source>
</evidence>
<comment type="caution">
    <text evidence="2">The sequence shown here is derived from an EMBL/GenBank/DDBJ whole genome shotgun (WGS) entry which is preliminary data.</text>
</comment>
<dbReference type="AlphaFoldDB" id="A0A9P6EJR7"/>
<dbReference type="Pfam" id="PF12770">
    <property type="entry name" value="CHAT"/>
    <property type="match status" value="1"/>
</dbReference>
<protein>
    <submittedName>
        <fullName evidence="2">CHAT domain-containing protein</fullName>
    </submittedName>
</protein>
<dbReference type="Gene3D" id="1.20.120.660">
    <property type="entry name" value="IL-4 antagonist (De novo design) like domain"/>
    <property type="match status" value="1"/>
</dbReference>
<dbReference type="PANTHER" id="PTHR10098:SF108">
    <property type="entry name" value="TETRATRICOPEPTIDE REPEAT PROTEIN 28"/>
    <property type="match status" value="1"/>
</dbReference>
<evidence type="ECO:0000313" key="2">
    <source>
        <dbReference type="EMBL" id="KAF9530112.1"/>
    </source>
</evidence>
<dbReference type="SUPFAM" id="SSF48452">
    <property type="entry name" value="TPR-like"/>
    <property type="match status" value="1"/>
</dbReference>
<sequence>MPDVLVNLGGSFFYRFNTTGSVADLTSAIEHWQKAVDLTPEGHPGKPLRICNLGVSLAKRFEQSGDLADISTAIQLGEEAVNITPEGHPDTPARISNLASALLKRFRRTNDIADISSAIKHEQKAITLTPGDHPDMPSLMNSLGNALAIRFDRAGDYADLSSAIEHHRKAVLLTPEGHSEMPLYVNGLGNSLSRKFSRMGNIADISSAIQHHQKAVELTPKGHPDLPFRMSSLGNSYSYRFEQTGNITDLSNAIEHYQKAIKLTPQGHAYLSPQISGLANAFRARFEKWGNSADISKAIEYDQKAVQLLPESHPDLPLRLANLAGSLLRRFEFSGHISDNSVAIENYQKAIRLASKGSAIRASLILGLGASFFIRFEKTSNLGDISSAIDYMQQGVDLTPEDDVYMPGYRSNLGRSLMGRFDISREVEDCQRAAFNFKCAATQALGSPTRRLRAAHGWARSCRNLNNPIDTLCAYHTLIQLIPVVANLDQTIQARHSNLTDMARRTAEAAAFAFVVGDVNAALEWLEQGRCLIWAQLHQLRTPVNLLQQSNAHLADRFLAVSRALENSGSRTEPRWSPDSTIAHQITIEGQVRSHLNLAEEWDAIIVEIRALPAFSNFLRPPKAIDILSELPSDGPVIIINVHTDRSDALALLHHADEPLHIVLNSFDYKKAELLRNQLGLHLTSEKLRMRDDRAGRIARRPIHSLGHILRDLWNSVVWPILQGLGYSSLPAHRNRIWWCATGPLSFLPIHAAGIYDPDSKTQAPGKCLFDYAVSSYIPTVTTLLEKLKNADNLKYRNTKVLLLSQPDALPHSSIPGTRKETQTILKRMKEGEIDALLLEDEVGTKSRMTLEMGSHSWAHIASHASQHSTEPLKSGFYLHDGQLELLEIMRQRLPSAELAYLSACQTSVGDDKLSEEAVHLAAGMLAAGYQGVVATMWSINDSHAPQVADDFYGHLLQVKKENGANRLDSRRAAYALDEAMRKIRAKLGDTEAGLLTWVPYIHLGL</sequence>
<evidence type="ECO:0000259" key="1">
    <source>
        <dbReference type="Pfam" id="PF12770"/>
    </source>
</evidence>
<proteinExistence type="predicted"/>
<dbReference type="OrthoDB" id="9991317at2759"/>
<accession>A0A9P6EJR7</accession>
<feature type="domain" description="CHAT" evidence="1">
    <location>
        <begin position="710"/>
        <end position="1005"/>
    </location>
</feature>